<evidence type="ECO:0000256" key="2">
    <source>
        <dbReference type="SAM" id="Phobius"/>
    </source>
</evidence>
<keyword evidence="2" id="KW-0472">Membrane</keyword>
<dbReference type="InterPro" id="IPR031851">
    <property type="entry name" value="DUF4750"/>
</dbReference>
<evidence type="ECO:0000313" key="4">
    <source>
        <dbReference type="Proteomes" id="UP001497482"/>
    </source>
</evidence>
<dbReference type="PANTHER" id="PTHR36877:SF1">
    <property type="entry name" value="SMALL INTEGRAL MEMBRANE PROTEIN 13"/>
    <property type="match status" value="1"/>
</dbReference>
<feature type="transmembrane region" description="Helical" evidence="2">
    <location>
        <begin position="6"/>
        <end position="34"/>
    </location>
</feature>
<proteinExistence type="predicted"/>
<sequence>MWQSVGLTLLVIVATLVCALLFMVLGWFVVWRLFLSKFKFLRELVGEATTPQPPETLESRTISEARTETRTIPDPLTPDTSPLTPDPSPLTPDTSPLTPDPSPLTPDTSPLTPDPCPLTRGEMCVLLERQSSRQLYLCYFMSETAVPMRKTKEMNHLLINRRPKR</sequence>
<keyword evidence="2" id="KW-0812">Transmembrane</keyword>
<dbReference type="PANTHER" id="PTHR36877">
    <property type="entry name" value="SMALL INTEGRAL MEMBRANE PROTEIN 13"/>
    <property type="match status" value="1"/>
</dbReference>
<name>A0AAV2IZR4_KNICA</name>
<gene>
    <name evidence="3" type="ORF">KC01_LOCUS2474</name>
</gene>
<protein>
    <recommendedName>
        <fullName evidence="5">ATP synthase F0 subunit 8</fullName>
    </recommendedName>
</protein>
<evidence type="ECO:0000256" key="1">
    <source>
        <dbReference type="SAM" id="MobiDB-lite"/>
    </source>
</evidence>
<evidence type="ECO:0008006" key="5">
    <source>
        <dbReference type="Google" id="ProtNLM"/>
    </source>
</evidence>
<feature type="region of interest" description="Disordered" evidence="1">
    <location>
        <begin position="50"/>
        <end position="115"/>
    </location>
</feature>
<dbReference type="EMBL" id="OZ035832">
    <property type="protein sequence ID" value="CAL1570138.1"/>
    <property type="molecule type" value="Genomic_DNA"/>
</dbReference>
<dbReference type="Proteomes" id="UP001497482">
    <property type="component" value="Chromosome 10"/>
</dbReference>
<keyword evidence="4" id="KW-1185">Reference proteome</keyword>
<accession>A0AAV2IZR4</accession>
<organism evidence="3 4">
    <name type="scientific">Knipowitschia caucasica</name>
    <name type="common">Caucasian dwarf goby</name>
    <name type="synonym">Pomatoschistus caucasicus</name>
    <dbReference type="NCBI Taxonomy" id="637954"/>
    <lineage>
        <taxon>Eukaryota</taxon>
        <taxon>Metazoa</taxon>
        <taxon>Chordata</taxon>
        <taxon>Craniata</taxon>
        <taxon>Vertebrata</taxon>
        <taxon>Euteleostomi</taxon>
        <taxon>Actinopterygii</taxon>
        <taxon>Neopterygii</taxon>
        <taxon>Teleostei</taxon>
        <taxon>Neoteleostei</taxon>
        <taxon>Acanthomorphata</taxon>
        <taxon>Gobiaria</taxon>
        <taxon>Gobiiformes</taxon>
        <taxon>Gobioidei</taxon>
        <taxon>Gobiidae</taxon>
        <taxon>Gobiinae</taxon>
        <taxon>Knipowitschia</taxon>
    </lineage>
</organism>
<reference evidence="3 4" key="1">
    <citation type="submission" date="2024-04" db="EMBL/GenBank/DDBJ databases">
        <authorList>
            <person name="Waldvogel A.-M."/>
            <person name="Schoenle A."/>
        </authorList>
    </citation>
    <scope>NUCLEOTIDE SEQUENCE [LARGE SCALE GENOMIC DNA]</scope>
</reference>
<feature type="compositionally biased region" description="Basic and acidic residues" evidence="1">
    <location>
        <begin position="57"/>
        <end position="71"/>
    </location>
</feature>
<dbReference type="Pfam" id="PF15938">
    <property type="entry name" value="DUF4750"/>
    <property type="match status" value="1"/>
</dbReference>
<evidence type="ECO:0000313" key="3">
    <source>
        <dbReference type="EMBL" id="CAL1570138.1"/>
    </source>
</evidence>
<keyword evidence="2" id="KW-1133">Transmembrane helix</keyword>
<dbReference type="AlphaFoldDB" id="A0AAV2IZR4"/>
<feature type="compositionally biased region" description="Low complexity" evidence="1">
    <location>
        <begin position="73"/>
        <end position="83"/>
    </location>
</feature>